<feature type="transmembrane region" description="Helical" evidence="1">
    <location>
        <begin position="465"/>
        <end position="488"/>
    </location>
</feature>
<dbReference type="AlphaFoldDB" id="A0A1F7WFN1"/>
<keyword evidence="1" id="KW-0472">Membrane</keyword>
<dbReference type="PANTHER" id="PTHR11558">
    <property type="entry name" value="SPERMIDINE/SPERMINE SYNTHASE"/>
    <property type="match status" value="1"/>
</dbReference>
<dbReference type="InterPro" id="IPR001045">
    <property type="entry name" value="Spermi_synthase"/>
</dbReference>
<reference evidence="2 3" key="1">
    <citation type="journal article" date="2016" name="Nat. Commun.">
        <title>Thousands of microbial genomes shed light on interconnected biogeochemical processes in an aquifer system.</title>
        <authorList>
            <person name="Anantharaman K."/>
            <person name="Brown C.T."/>
            <person name="Hug L.A."/>
            <person name="Sharon I."/>
            <person name="Castelle C.J."/>
            <person name="Probst A.J."/>
            <person name="Thomas B.C."/>
            <person name="Singh A."/>
            <person name="Wilkins M.J."/>
            <person name="Karaoz U."/>
            <person name="Brodie E.L."/>
            <person name="Williams K.H."/>
            <person name="Hubbard S.S."/>
            <person name="Banfield J.F."/>
        </authorList>
    </citation>
    <scope>NUCLEOTIDE SEQUENCE [LARGE SCALE GENOMIC DNA]</scope>
</reference>
<dbReference type="NCBIfam" id="NF037959">
    <property type="entry name" value="MFS_SpdSyn"/>
    <property type="match status" value="1"/>
</dbReference>
<dbReference type="STRING" id="1817813.A2008_06150"/>
<keyword evidence="1" id="KW-1133">Transmembrane helix</keyword>
<evidence type="ECO:0008006" key="4">
    <source>
        <dbReference type="Google" id="ProtNLM"/>
    </source>
</evidence>
<dbReference type="Pfam" id="PF01564">
    <property type="entry name" value="Spermine_synth"/>
    <property type="match status" value="1"/>
</dbReference>
<feature type="transmembrane region" description="Helical" evidence="1">
    <location>
        <begin position="285"/>
        <end position="308"/>
    </location>
</feature>
<name>A0A1F7WFN1_9BACT</name>
<evidence type="ECO:0000313" key="3">
    <source>
        <dbReference type="Proteomes" id="UP000178735"/>
    </source>
</evidence>
<organism evidence="2 3">
    <name type="scientific">Candidatus Wallbacteria bacterium GWC2_49_35</name>
    <dbReference type="NCBI Taxonomy" id="1817813"/>
    <lineage>
        <taxon>Bacteria</taxon>
        <taxon>Candidatus Walliibacteriota</taxon>
    </lineage>
</organism>
<accession>A0A1F7WFN1</accession>
<dbReference type="Proteomes" id="UP000178735">
    <property type="component" value="Unassembled WGS sequence"/>
</dbReference>
<evidence type="ECO:0000256" key="1">
    <source>
        <dbReference type="SAM" id="Phobius"/>
    </source>
</evidence>
<dbReference type="GO" id="GO:0004766">
    <property type="term" value="F:spermidine synthase activity"/>
    <property type="evidence" value="ECO:0007669"/>
    <property type="project" value="TreeGrafter"/>
</dbReference>
<dbReference type="GO" id="GO:0005829">
    <property type="term" value="C:cytosol"/>
    <property type="evidence" value="ECO:0007669"/>
    <property type="project" value="TreeGrafter"/>
</dbReference>
<feature type="transmembrane region" description="Helical" evidence="1">
    <location>
        <begin position="160"/>
        <end position="183"/>
    </location>
</feature>
<feature type="transmembrane region" description="Helical" evidence="1">
    <location>
        <begin position="72"/>
        <end position="96"/>
    </location>
</feature>
<dbReference type="EMBL" id="MGFH01000231">
    <property type="protein sequence ID" value="OGM01631.1"/>
    <property type="molecule type" value="Genomic_DNA"/>
</dbReference>
<dbReference type="Gene3D" id="1.20.1250.20">
    <property type="entry name" value="MFS general substrate transporter like domains"/>
    <property type="match status" value="1"/>
</dbReference>
<dbReference type="InterPro" id="IPR029063">
    <property type="entry name" value="SAM-dependent_MTases_sf"/>
</dbReference>
<feature type="transmembrane region" description="Helical" evidence="1">
    <location>
        <begin position="252"/>
        <end position="273"/>
    </location>
</feature>
<protein>
    <recommendedName>
        <fullName evidence="4">PABS domain-containing protein</fullName>
    </recommendedName>
</protein>
<feature type="transmembrane region" description="Helical" evidence="1">
    <location>
        <begin position="359"/>
        <end position="390"/>
    </location>
</feature>
<keyword evidence="1" id="KW-0812">Transmembrane</keyword>
<gene>
    <name evidence="2" type="ORF">A2008_06150</name>
</gene>
<feature type="transmembrane region" description="Helical" evidence="1">
    <location>
        <begin position="189"/>
        <end position="207"/>
    </location>
</feature>
<evidence type="ECO:0000313" key="2">
    <source>
        <dbReference type="EMBL" id="OGM01631.1"/>
    </source>
</evidence>
<dbReference type="SUPFAM" id="SSF103473">
    <property type="entry name" value="MFS general substrate transporter"/>
    <property type="match status" value="1"/>
</dbReference>
<dbReference type="PANTHER" id="PTHR11558:SF11">
    <property type="entry name" value="SPERMIDINE SYNTHASE"/>
    <property type="match status" value="1"/>
</dbReference>
<dbReference type="SUPFAM" id="SSF53335">
    <property type="entry name" value="S-adenosyl-L-methionine-dependent methyltransferases"/>
    <property type="match status" value="1"/>
</dbReference>
<sequence length="839" mass="89631">MKKKLIYSVIYAAFFMTGFSGLVYQIAWSRLLHLIFGVTLFAVSTVVISFMAGLFAGNIAAARIVSRISRPLAFYAAIEFAVGCYGFFTPELAGAIDSVSRSIIFNYPDISTASSAWVAVRFLLCFAVFIVPTFLMGTTLPVLSFFLFSRDMGRGRALGILYGVNTLGAFAGSVAGGFFLMAYAGVSGAIRIAALINIAAAVAAYAVSFRTETAASDDNGGGSGAVMETAVKDETPAPAAAGSSGVRGGFEAWLVAFVFVSGFVSLGYEIIWARVFSMFLKNAPHAFAAVVASYLAAVGAGALVYSRLTESVAEDGKKLYFTLINLASIVSVYAGYVFLYDIYEAGSDSASYGALYSGYLWAIFKSSMTAVFPAAFFMGMTLPAAIELIITRFAHGAPASAASSVAAKLYSLNTLGAILGTAATGFYIIPRAGINGALSFFLAFSAAVNLVLSFYVNFSSGGRKAALLLVNIAVLAGAFGLADTSFLIADSRLREIYPDGEFIYYKDDAVASVGVSKNGALFVDARPMTIKVSVLKLMAHLPLALAENNSRMLIICLGEGMTLKSAMLHENLKCDAVELSGGVIEAYKTIFSAGAPLKKGFTLIEDDGRGFVQFCRDKYDVITIDPPPPLYGSGAINFHTREFYARARHILNEGGVICQWFPFQTDSKTYLMALKSFAAEFPECLAWSVPENVGVLMLGRKGAGKLKIDMNKFASAFKKPMIAADIAEFAGPGVREYISNPFYLVSLIKGDGDSILKKSEGFGCVTDDLPYLEFSYKKYCAELDAAFVLSGRKYIQHGALIEAPDFRALERINNFEAALKASPDEISARFAKSVSGGGR</sequence>
<comment type="caution">
    <text evidence="2">The sequence shown here is derived from an EMBL/GenBank/DDBJ whole genome shotgun (WGS) entry which is preliminary data.</text>
</comment>
<proteinExistence type="predicted"/>
<feature type="transmembrane region" description="Helical" evidence="1">
    <location>
        <begin position="116"/>
        <end position="148"/>
    </location>
</feature>
<feature type="transmembrane region" description="Helical" evidence="1">
    <location>
        <begin position="410"/>
        <end position="430"/>
    </location>
</feature>
<dbReference type="GO" id="GO:0008295">
    <property type="term" value="P:spermidine biosynthetic process"/>
    <property type="evidence" value="ECO:0007669"/>
    <property type="project" value="TreeGrafter"/>
</dbReference>
<feature type="transmembrane region" description="Helical" evidence="1">
    <location>
        <begin position="436"/>
        <end position="458"/>
    </location>
</feature>
<feature type="transmembrane region" description="Helical" evidence="1">
    <location>
        <begin position="320"/>
        <end position="339"/>
    </location>
</feature>
<dbReference type="InterPro" id="IPR036259">
    <property type="entry name" value="MFS_trans_sf"/>
</dbReference>
<dbReference type="Gene3D" id="3.40.50.150">
    <property type="entry name" value="Vaccinia Virus protein VP39"/>
    <property type="match status" value="1"/>
</dbReference>
<feature type="transmembrane region" description="Helical" evidence="1">
    <location>
        <begin position="5"/>
        <end position="28"/>
    </location>
</feature>
<feature type="transmembrane region" description="Helical" evidence="1">
    <location>
        <begin position="34"/>
        <end position="60"/>
    </location>
</feature>